<dbReference type="InterPro" id="IPR035994">
    <property type="entry name" value="Nucleoside_phosphorylase_sf"/>
</dbReference>
<organism evidence="1 2">
    <name type="scientific">Aspergillus tamarii</name>
    <dbReference type="NCBI Taxonomy" id="41984"/>
    <lineage>
        <taxon>Eukaryota</taxon>
        <taxon>Fungi</taxon>
        <taxon>Dikarya</taxon>
        <taxon>Ascomycota</taxon>
        <taxon>Pezizomycotina</taxon>
        <taxon>Eurotiomycetes</taxon>
        <taxon>Eurotiomycetidae</taxon>
        <taxon>Eurotiales</taxon>
        <taxon>Aspergillaceae</taxon>
        <taxon>Aspergillus</taxon>
        <taxon>Aspergillus subgen. Circumdati</taxon>
    </lineage>
</organism>
<evidence type="ECO:0000313" key="2">
    <source>
        <dbReference type="Proteomes" id="UP000326950"/>
    </source>
</evidence>
<dbReference type="SUPFAM" id="SSF53167">
    <property type="entry name" value="Purine and uridine phosphorylases"/>
    <property type="match status" value="1"/>
</dbReference>
<dbReference type="AlphaFoldDB" id="A0A5N6UQH1"/>
<dbReference type="GO" id="GO:0009116">
    <property type="term" value="P:nucleoside metabolic process"/>
    <property type="evidence" value="ECO:0007669"/>
    <property type="project" value="InterPro"/>
</dbReference>
<name>A0A5N6UQH1_ASPTM</name>
<dbReference type="Proteomes" id="UP000326950">
    <property type="component" value="Unassembled WGS sequence"/>
</dbReference>
<dbReference type="PANTHER" id="PTHR46082">
    <property type="entry name" value="ATP/GTP-BINDING PROTEIN-RELATED"/>
    <property type="match status" value="1"/>
</dbReference>
<accession>A0A5N6UQH1</accession>
<dbReference type="Gene3D" id="3.40.50.1580">
    <property type="entry name" value="Nucleoside phosphorylase domain"/>
    <property type="match status" value="1"/>
</dbReference>
<dbReference type="InterPro" id="IPR053137">
    <property type="entry name" value="NLR-like"/>
</dbReference>
<protein>
    <recommendedName>
        <fullName evidence="3">Nucleoside phosphorylase domain-containing protein</fullName>
    </recommendedName>
</protein>
<keyword evidence="2" id="KW-1185">Reference proteome</keyword>
<evidence type="ECO:0008006" key="3">
    <source>
        <dbReference type="Google" id="ProtNLM"/>
    </source>
</evidence>
<dbReference type="OrthoDB" id="1577640at2759"/>
<gene>
    <name evidence="1" type="ORF">BDV40DRAFT_301918</name>
</gene>
<reference evidence="1 2" key="1">
    <citation type="submission" date="2019-04" db="EMBL/GenBank/DDBJ databases">
        <title>Friends and foes A comparative genomics study of 23 Aspergillus species from section Flavi.</title>
        <authorList>
            <consortium name="DOE Joint Genome Institute"/>
            <person name="Kjaerbolling I."/>
            <person name="Vesth T."/>
            <person name="Frisvad J.C."/>
            <person name="Nybo J.L."/>
            <person name="Theobald S."/>
            <person name="Kildgaard S."/>
            <person name="Isbrandt T."/>
            <person name="Kuo A."/>
            <person name="Sato A."/>
            <person name="Lyhne E.K."/>
            <person name="Kogle M.E."/>
            <person name="Wiebenga A."/>
            <person name="Kun R.S."/>
            <person name="Lubbers R.J."/>
            <person name="Makela M.R."/>
            <person name="Barry K."/>
            <person name="Chovatia M."/>
            <person name="Clum A."/>
            <person name="Daum C."/>
            <person name="Haridas S."/>
            <person name="He G."/>
            <person name="LaButti K."/>
            <person name="Lipzen A."/>
            <person name="Mondo S."/>
            <person name="Riley R."/>
            <person name="Salamov A."/>
            <person name="Simmons B.A."/>
            <person name="Magnuson J.K."/>
            <person name="Henrissat B."/>
            <person name="Mortensen U.H."/>
            <person name="Larsen T.O."/>
            <person name="Devries R.P."/>
            <person name="Grigoriev I.V."/>
            <person name="Machida M."/>
            <person name="Baker S.E."/>
            <person name="Andersen M.R."/>
        </authorList>
    </citation>
    <scope>NUCLEOTIDE SEQUENCE [LARGE SCALE GENOMIC DNA]</scope>
    <source>
        <strain evidence="1 2">CBS 117626</strain>
    </source>
</reference>
<dbReference type="GO" id="GO:0003824">
    <property type="term" value="F:catalytic activity"/>
    <property type="evidence" value="ECO:0007669"/>
    <property type="project" value="InterPro"/>
</dbReference>
<dbReference type="EMBL" id="ML738651">
    <property type="protein sequence ID" value="KAE8160826.1"/>
    <property type="molecule type" value="Genomic_DNA"/>
</dbReference>
<dbReference type="PANTHER" id="PTHR46082:SF11">
    <property type="entry name" value="AAA+ ATPASE DOMAIN-CONTAINING PROTEIN-RELATED"/>
    <property type="match status" value="1"/>
</dbReference>
<proteinExistence type="predicted"/>
<evidence type="ECO:0000313" key="1">
    <source>
        <dbReference type="EMBL" id="KAE8160826.1"/>
    </source>
</evidence>
<sequence length="179" mass="19346">MAAARAMLDEIHAALPTPPNDDNNYILGNIGPYNIVIACLPARGYGTTSAATVATPMIATFLTIQFSLMVGIGGGVPSSTADIRLGDVIVSKPNERLKGVVQYDYGKTVADALFEQTGALNKPPQTLLTTVAKTQAEHMMRSHQMLNYLSQMAAAYPQMQDFYPSWPRRRLPSQSGSRS</sequence>